<dbReference type="GO" id="GO:0035243">
    <property type="term" value="F:protein-arginine omega-N symmetric methyltransferase activity"/>
    <property type="evidence" value="ECO:0007669"/>
    <property type="project" value="TreeGrafter"/>
</dbReference>
<sequence>LSNEFFDALPVHVVEGDRELYLRGEEEVWMPLRDPRLKEFLRKMGYEKLRQRIEVPLDALKILEKVSLALRRGYHLVIDYGYTSEELANFPRGTIALYKKHRLRSDIYSCRGDADMSAQVNFSALIAYGREFGLETLFLKKQRDFLMGVPRFLEEIQRLASLEDPSSVERFSRIKIMLISMGDRFRVLFQRKEL</sequence>
<organism evidence="3">
    <name type="scientific">Aquifex aeolicus</name>
    <dbReference type="NCBI Taxonomy" id="63363"/>
    <lineage>
        <taxon>Bacteria</taxon>
        <taxon>Pseudomonadati</taxon>
        <taxon>Aquificota</taxon>
        <taxon>Aquificia</taxon>
        <taxon>Aquificales</taxon>
        <taxon>Aquificaceae</taxon>
        <taxon>Aquifex</taxon>
    </lineage>
</organism>
<dbReference type="GO" id="GO:0032259">
    <property type="term" value="P:methylation"/>
    <property type="evidence" value="ECO:0007669"/>
    <property type="project" value="UniProtKB-KW"/>
</dbReference>
<dbReference type="SUPFAM" id="SSF53335">
    <property type="entry name" value="S-adenosyl-L-methionine-dependent methyltransferases"/>
    <property type="match status" value="1"/>
</dbReference>
<dbReference type="InterPro" id="IPR029063">
    <property type="entry name" value="SAM-dependent_MTases_sf"/>
</dbReference>
<dbReference type="PANTHER" id="PTHR12049">
    <property type="entry name" value="PROTEIN ARGININE METHYLTRANSFERASE NDUFAF7, MITOCHONDRIAL"/>
    <property type="match status" value="1"/>
</dbReference>
<dbReference type="PANTHER" id="PTHR12049:SF7">
    <property type="entry name" value="PROTEIN ARGININE METHYLTRANSFERASE NDUFAF7, MITOCHONDRIAL"/>
    <property type="match status" value="1"/>
</dbReference>
<evidence type="ECO:0000256" key="2">
    <source>
        <dbReference type="ARBA" id="ARBA00022679"/>
    </source>
</evidence>
<keyword evidence="2" id="KW-0808">Transferase</keyword>
<feature type="non-terminal residue" evidence="3">
    <location>
        <position position="1"/>
    </location>
</feature>
<dbReference type="Proteomes" id="UP000885792">
    <property type="component" value="Unassembled WGS sequence"/>
</dbReference>
<dbReference type="Pfam" id="PF02636">
    <property type="entry name" value="Methyltransf_28"/>
    <property type="match status" value="1"/>
</dbReference>
<protein>
    <submittedName>
        <fullName evidence="3">Class I SAM-dependent methyltransferase</fullName>
    </submittedName>
</protein>
<keyword evidence="1 3" id="KW-0489">Methyltransferase</keyword>
<dbReference type="Gene3D" id="3.40.50.12710">
    <property type="match status" value="1"/>
</dbReference>
<dbReference type="InterPro" id="IPR038375">
    <property type="entry name" value="NDUFAF7_sf"/>
</dbReference>
<reference evidence="3" key="1">
    <citation type="journal article" date="2020" name="mSystems">
        <title>Genome- and Community-Level Interaction Insights into Carbon Utilization and Element Cycling Functions of Hydrothermarchaeota in Hydrothermal Sediment.</title>
        <authorList>
            <person name="Zhou Z."/>
            <person name="Liu Y."/>
            <person name="Xu W."/>
            <person name="Pan J."/>
            <person name="Luo Z.H."/>
            <person name="Li M."/>
        </authorList>
    </citation>
    <scope>NUCLEOTIDE SEQUENCE [LARGE SCALE GENOMIC DNA]</scope>
    <source>
        <strain evidence="3">HyVt-501</strain>
    </source>
</reference>
<gene>
    <name evidence="3" type="ORF">ENJ61_08840</name>
</gene>
<evidence type="ECO:0000256" key="1">
    <source>
        <dbReference type="ARBA" id="ARBA00022603"/>
    </source>
</evidence>
<dbReference type="EMBL" id="DRNB01000331">
    <property type="protein sequence ID" value="HHJ64993.1"/>
    <property type="molecule type" value="Genomic_DNA"/>
</dbReference>
<dbReference type="InterPro" id="IPR003788">
    <property type="entry name" value="NDUFAF7"/>
</dbReference>
<name>A0A7C5Q474_AQUAO</name>
<dbReference type="AlphaFoldDB" id="A0A7C5Q474"/>
<proteinExistence type="predicted"/>
<comment type="caution">
    <text evidence="3">The sequence shown here is derived from an EMBL/GenBank/DDBJ whole genome shotgun (WGS) entry which is preliminary data.</text>
</comment>
<evidence type="ECO:0000313" key="3">
    <source>
        <dbReference type="EMBL" id="HHJ64993.1"/>
    </source>
</evidence>
<accession>A0A7C5Q474</accession>